<dbReference type="Proteomes" id="UP000271817">
    <property type="component" value="Unassembled WGS sequence"/>
</dbReference>
<protein>
    <submittedName>
        <fullName evidence="1">Uncharacterized protein</fullName>
    </submittedName>
</protein>
<dbReference type="RefSeq" id="WP_032665588.1">
    <property type="nucleotide sequence ID" value="NZ_CP127045.1"/>
</dbReference>
<name>A0AB37QZR3_PSEAV</name>
<evidence type="ECO:0000313" key="1">
    <source>
        <dbReference type="EMBL" id="RMU15547.1"/>
    </source>
</evidence>
<sequence>MTIQQMLTGLFAMGFSQKAIAEKAETTQPTIHRASKGAGVRYETGKAIETLYEEAMQKSAA</sequence>
<evidence type="ECO:0000313" key="2">
    <source>
        <dbReference type="Proteomes" id="UP000271817"/>
    </source>
</evidence>
<reference evidence="1 2" key="1">
    <citation type="submission" date="2018-08" db="EMBL/GenBank/DDBJ databases">
        <title>Recombination of ecologically and evolutionarily significant loci maintains genetic cohesion in the Pseudomonas syringae species complex.</title>
        <authorList>
            <person name="Dillon M."/>
            <person name="Thakur S."/>
            <person name="Almeida R.N.D."/>
            <person name="Weir B.S."/>
            <person name="Guttman D.S."/>
        </authorList>
    </citation>
    <scope>NUCLEOTIDE SEQUENCE [LARGE SCALE GENOMIC DNA]</scope>
    <source>
        <strain evidence="1 2">ICMP 3402</strain>
    </source>
</reference>
<dbReference type="EMBL" id="RBTW01000301">
    <property type="protein sequence ID" value="RMU15547.1"/>
    <property type="molecule type" value="Genomic_DNA"/>
</dbReference>
<comment type="caution">
    <text evidence="1">The sequence shown here is derived from an EMBL/GenBank/DDBJ whole genome shotgun (WGS) entry which is preliminary data.</text>
</comment>
<organism evidence="1 2">
    <name type="scientific">Pseudomonas amygdali pv. lachrymans</name>
    <name type="common">Pseudomonas syringae pv. lachrymans</name>
    <dbReference type="NCBI Taxonomy" id="53707"/>
    <lineage>
        <taxon>Bacteria</taxon>
        <taxon>Pseudomonadati</taxon>
        <taxon>Pseudomonadota</taxon>
        <taxon>Gammaproteobacteria</taxon>
        <taxon>Pseudomonadales</taxon>
        <taxon>Pseudomonadaceae</taxon>
        <taxon>Pseudomonas</taxon>
        <taxon>Pseudomonas amygdali</taxon>
    </lineage>
</organism>
<dbReference type="AlphaFoldDB" id="A0AB37QZR3"/>
<proteinExistence type="predicted"/>
<gene>
    <name evidence="1" type="ORF">ALP33_01935</name>
</gene>
<accession>A0AB37QZR3</accession>